<dbReference type="Gene3D" id="4.10.240.10">
    <property type="entry name" value="Zn(2)-C6 fungal-type DNA-binding domain"/>
    <property type="match status" value="1"/>
</dbReference>
<dbReference type="PROSITE" id="PS50048">
    <property type="entry name" value="ZN2_CY6_FUNGAL_2"/>
    <property type="match status" value="1"/>
</dbReference>
<evidence type="ECO:0000256" key="6">
    <source>
        <dbReference type="ARBA" id="ARBA00023242"/>
    </source>
</evidence>
<feature type="region of interest" description="Disordered" evidence="7">
    <location>
        <begin position="572"/>
        <end position="594"/>
    </location>
</feature>
<comment type="caution">
    <text evidence="9">The sequence shown here is derived from an EMBL/GenBank/DDBJ whole genome shotgun (WGS) entry which is preliminary data.</text>
</comment>
<evidence type="ECO:0000256" key="4">
    <source>
        <dbReference type="ARBA" id="ARBA00023125"/>
    </source>
</evidence>
<comment type="subcellular location">
    <subcellularLocation>
        <location evidence="1">Nucleus</location>
    </subcellularLocation>
</comment>
<gene>
    <name evidence="9" type="ORF">NKR23_g2284</name>
</gene>
<name>A0AA38VY97_9PEZI</name>
<dbReference type="SUPFAM" id="SSF57701">
    <property type="entry name" value="Zn2/Cys6 DNA-binding domain"/>
    <property type="match status" value="1"/>
</dbReference>
<proteinExistence type="predicted"/>
<dbReference type="GO" id="GO:0000981">
    <property type="term" value="F:DNA-binding transcription factor activity, RNA polymerase II-specific"/>
    <property type="evidence" value="ECO:0007669"/>
    <property type="project" value="InterPro"/>
</dbReference>
<dbReference type="Pfam" id="PF04082">
    <property type="entry name" value="Fungal_trans"/>
    <property type="match status" value="1"/>
</dbReference>
<sequence>MPPPRKARPVRSCTECKQVKLRCDAKQTSPRPCTRCLSKGFECVVDSSFRRTPARRRLDELSQEVNHLRRSLQDAAHQRLSAEPQVPRHGDTETVRCSSSWGTEQSLADVEDDQIGDCAFTRDELISIFSTFAVSFYKHLPVVDPPITPRLLQKSSPFLFWTIVMIVVHRAPLAYPEVRSSALSNAYKPLLAKAVLATPLTLSTIQALLYLCTWPFSVDYQARDQSWTLVGIAVNAALYSGLHKPNHPQSLRSIGVFVDSRTRSSLWLACFYVSANLSQSIGVPPYIRSPEDLAVVSRIASDESVPRELAVLAEIQVCAVKYTSLVSESAELHLAAMLERAFKHELDLTKDRFAAHWSADIEFVFLDAKLHLIATLAVSHSNKQLNSTSEGSSGLPVDPSLAVALSDGFDCAIRLIRILCLGQDVSQAPIPLGKHAITVDELFAEGLPKLYFRGLVFAAFYLLRYRISSNTTLTAAGHLARKHVDIACNYLRRHSMRPTDEPGRAAAAIETLHRFSTVLPAAISGPMRIKERLGASIFYDALTKANEFRSRPVWVLNDQEQPQQKLVVETTPSNIAGQADTPATDTGERGAELSAGNGGYLADLPEDWLEHLDLDVMELSGDLFMGAATFS</sequence>
<dbReference type="PANTHER" id="PTHR31845:SF21">
    <property type="entry name" value="REGULATORY PROTEIN LEU3"/>
    <property type="match status" value="1"/>
</dbReference>
<dbReference type="CDD" id="cd12148">
    <property type="entry name" value="fungal_TF_MHR"/>
    <property type="match status" value="1"/>
</dbReference>
<dbReference type="CDD" id="cd00067">
    <property type="entry name" value="GAL4"/>
    <property type="match status" value="1"/>
</dbReference>
<evidence type="ECO:0000259" key="8">
    <source>
        <dbReference type="PROSITE" id="PS50048"/>
    </source>
</evidence>
<accession>A0AA38VY97</accession>
<dbReference type="EMBL" id="JANBVO010000004">
    <property type="protein sequence ID" value="KAJ9154870.1"/>
    <property type="molecule type" value="Genomic_DNA"/>
</dbReference>
<dbReference type="AlphaFoldDB" id="A0AA38VY97"/>
<evidence type="ECO:0000313" key="10">
    <source>
        <dbReference type="Proteomes" id="UP001174694"/>
    </source>
</evidence>
<feature type="domain" description="Zn(2)-C6 fungal-type" evidence="8">
    <location>
        <begin position="12"/>
        <end position="45"/>
    </location>
</feature>
<dbReference type="InterPro" id="IPR007219">
    <property type="entry name" value="XnlR_reg_dom"/>
</dbReference>
<keyword evidence="10" id="KW-1185">Reference proteome</keyword>
<feature type="compositionally biased region" description="Polar residues" evidence="7">
    <location>
        <begin position="572"/>
        <end position="584"/>
    </location>
</feature>
<dbReference type="GO" id="GO:0005634">
    <property type="term" value="C:nucleus"/>
    <property type="evidence" value="ECO:0007669"/>
    <property type="project" value="UniProtKB-SubCell"/>
</dbReference>
<keyword evidence="6" id="KW-0539">Nucleus</keyword>
<dbReference type="Proteomes" id="UP001174694">
    <property type="component" value="Unassembled WGS sequence"/>
</dbReference>
<dbReference type="PROSITE" id="PS00463">
    <property type="entry name" value="ZN2_CY6_FUNGAL_1"/>
    <property type="match status" value="1"/>
</dbReference>
<evidence type="ECO:0000313" key="9">
    <source>
        <dbReference type="EMBL" id="KAJ9154870.1"/>
    </source>
</evidence>
<dbReference type="InterPro" id="IPR036864">
    <property type="entry name" value="Zn2-C6_fun-type_DNA-bd_sf"/>
</dbReference>
<dbReference type="InterPro" id="IPR051089">
    <property type="entry name" value="prtT"/>
</dbReference>
<dbReference type="GO" id="GO:0000976">
    <property type="term" value="F:transcription cis-regulatory region binding"/>
    <property type="evidence" value="ECO:0007669"/>
    <property type="project" value="TreeGrafter"/>
</dbReference>
<protein>
    <recommendedName>
        <fullName evidence="8">Zn(2)-C6 fungal-type domain-containing protein</fullName>
    </recommendedName>
</protein>
<evidence type="ECO:0000256" key="5">
    <source>
        <dbReference type="ARBA" id="ARBA00023163"/>
    </source>
</evidence>
<dbReference type="Pfam" id="PF00172">
    <property type="entry name" value="Zn_clus"/>
    <property type="match status" value="1"/>
</dbReference>
<organism evidence="9 10">
    <name type="scientific">Pleurostoma richardsiae</name>
    <dbReference type="NCBI Taxonomy" id="41990"/>
    <lineage>
        <taxon>Eukaryota</taxon>
        <taxon>Fungi</taxon>
        <taxon>Dikarya</taxon>
        <taxon>Ascomycota</taxon>
        <taxon>Pezizomycotina</taxon>
        <taxon>Sordariomycetes</taxon>
        <taxon>Sordariomycetidae</taxon>
        <taxon>Calosphaeriales</taxon>
        <taxon>Pleurostomataceae</taxon>
        <taxon>Pleurostoma</taxon>
    </lineage>
</organism>
<dbReference type="GO" id="GO:0008270">
    <property type="term" value="F:zinc ion binding"/>
    <property type="evidence" value="ECO:0007669"/>
    <property type="project" value="InterPro"/>
</dbReference>
<dbReference type="InterPro" id="IPR001138">
    <property type="entry name" value="Zn2Cys6_DnaBD"/>
</dbReference>
<reference evidence="9" key="1">
    <citation type="submission" date="2022-07" db="EMBL/GenBank/DDBJ databases">
        <title>Fungi with potential for degradation of polypropylene.</title>
        <authorList>
            <person name="Gostincar C."/>
        </authorList>
    </citation>
    <scope>NUCLEOTIDE SEQUENCE</scope>
    <source>
        <strain evidence="9">EXF-13308</strain>
    </source>
</reference>
<evidence type="ECO:0000256" key="7">
    <source>
        <dbReference type="SAM" id="MobiDB-lite"/>
    </source>
</evidence>
<keyword evidence="5" id="KW-0804">Transcription</keyword>
<dbReference type="GO" id="GO:0006351">
    <property type="term" value="P:DNA-templated transcription"/>
    <property type="evidence" value="ECO:0007669"/>
    <property type="project" value="InterPro"/>
</dbReference>
<keyword evidence="4" id="KW-0238">DNA-binding</keyword>
<evidence type="ECO:0000256" key="3">
    <source>
        <dbReference type="ARBA" id="ARBA00023015"/>
    </source>
</evidence>
<dbReference type="PANTHER" id="PTHR31845">
    <property type="entry name" value="FINGER DOMAIN PROTEIN, PUTATIVE-RELATED"/>
    <property type="match status" value="1"/>
</dbReference>
<evidence type="ECO:0000256" key="1">
    <source>
        <dbReference type="ARBA" id="ARBA00004123"/>
    </source>
</evidence>
<keyword evidence="3" id="KW-0805">Transcription regulation</keyword>
<evidence type="ECO:0000256" key="2">
    <source>
        <dbReference type="ARBA" id="ARBA00022723"/>
    </source>
</evidence>
<keyword evidence="2" id="KW-0479">Metal-binding</keyword>
<dbReference type="SMART" id="SM00066">
    <property type="entry name" value="GAL4"/>
    <property type="match status" value="1"/>
</dbReference>